<keyword evidence="2" id="KW-1003">Cell membrane</keyword>
<evidence type="ECO:0000256" key="9">
    <source>
        <dbReference type="ARBA" id="ARBA00029447"/>
    </source>
</evidence>
<evidence type="ECO:0000256" key="5">
    <source>
        <dbReference type="ARBA" id="ARBA00022692"/>
    </source>
</evidence>
<dbReference type="Pfam" id="PF00672">
    <property type="entry name" value="HAMP"/>
    <property type="match status" value="1"/>
</dbReference>
<keyword evidence="5 12" id="KW-0812">Transmembrane</keyword>
<dbReference type="SMART" id="SM00283">
    <property type="entry name" value="MA"/>
    <property type="match status" value="1"/>
</dbReference>
<dbReference type="Gene3D" id="1.10.287.950">
    <property type="entry name" value="Methyl-accepting chemotaxis protein"/>
    <property type="match status" value="1"/>
</dbReference>
<feature type="domain" description="Methyl-accepting transducer" evidence="13">
    <location>
        <begin position="384"/>
        <end position="641"/>
    </location>
</feature>
<evidence type="ECO:0000256" key="4">
    <source>
        <dbReference type="ARBA" id="ARBA00022500"/>
    </source>
</evidence>
<comment type="caution">
    <text evidence="15">The sequence shown here is derived from an EMBL/GenBank/DDBJ whole genome shotgun (WGS) entry which is preliminary data.</text>
</comment>
<comment type="similarity">
    <text evidence="9">Belongs to the methyl-accepting chemotaxis (MCP) protein family.</text>
</comment>
<evidence type="ECO:0000313" key="15">
    <source>
        <dbReference type="EMBL" id="MBM6617138.1"/>
    </source>
</evidence>
<evidence type="ECO:0000256" key="3">
    <source>
        <dbReference type="ARBA" id="ARBA00022481"/>
    </source>
</evidence>
<keyword evidence="3" id="KW-0488">Methylation</keyword>
<proteinExistence type="inferred from homology"/>
<keyword evidence="8 10" id="KW-0807">Transducer</keyword>
<feature type="transmembrane region" description="Helical" evidence="12">
    <location>
        <begin position="21"/>
        <end position="43"/>
    </location>
</feature>
<dbReference type="InterPro" id="IPR029151">
    <property type="entry name" value="Sensor-like_sf"/>
</dbReference>
<dbReference type="InterPro" id="IPR003660">
    <property type="entry name" value="HAMP_dom"/>
</dbReference>
<dbReference type="PANTHER" id="PTHR32089:SF114">
    <property type="entry name" value="METHYL-ACCEPTING CHEMOTAXIS PROTEIN MCPB"/>
    <property type="match status" value="1"/>
</dbReference>
<evidence type="ECO:0000313" key="16">
    <source>
        <dbReference type="Proteomes" id="UP001518925"/>
    </source>
</evidence>
<evidence type="ECO:0000256" key="7">
    <source>
        <dbReference type="ARBA" id="ARBA00023136"/>
    </source>
</evidence>
<dbReference type="Gene3D" id="3.30.450.20">
    <property type="entry name" value="PAS domain"/>
    <property type="match status" value="2"/>
</dbReference>
<evidence type="ECO:0000256" key="8">
    <source>
        <dbReference type="ARBA" id="ARBA00023224"/>
    </source>
</evidence>
<dbReference type="CDD" id="cd12912">
    <property type="entry name" value="PDC2_MCP_like"/>
    <property type="match status" value="1"/>
</dbReference>
<sequence length="671" mass="74193">MKKVKMKKANGNFFNSSLQRQILIPFLSLIIISIVALSSIAFFQNVKIVTEELEITVQDKMSSLNDSFELFFRNNEKIIERFSTSEEVVNHLNDKESLLQSFQETATVDSSLTNIYFGSAKGDMLLYPSQELPGDYDPRTRPWYTDALKNPNKVIWTEPYIDTASKKSIVSAAKVVYDGQTVIGVMAVDISIDTLVGLVDQVKIGETGHAMLIDNTGKYLAHPEQELIGKDVSKESFFAEMQELKEEGIVHYKSEGVEKLLAFYESPTTGWKMAGTIYKSELSSKGKGIILPLVITLILIIAVSVLISVVSSRRITKPIQILQSSLKRMEEGDLTVQITINSENEIGKLSNSFNLMVNQLNSTINKVFHISNNVADSAQTLVATSEENTAASNEVSTTMEQIASGASTQVELLEKNNDTIESLAEKIKVIEEQSHNLYLNSESMTSSSKDGMHRVQLLKEQFNETSNLANEMVQSVNSLDKNSTSISEIVKTISQIASQTNLLALNAAIEAARAGEAGKGFAVVADEVRKLAEQTEHSLKDISMIIGTMQEDTKKTVSFITQTNESMLKQGQAVDETEDSFTSISNSIHNSRALIQDITSLIMEMVDAKNMILENARELTSISQDSAAGTEEVSASIEETTASMEQLNHLAFELEEMSRTLNEEVMNFKVK</sequence>
<dbReference type="Gene3D" id="6.10.340.10">
    <property type="match status" value="1"/>
</dbReference>
<evidence type="ECO:0000256" key="10">
    <source>
        <dbReference type="PROSITE-ProRule" id="PRU00284"/>
    </source>
</evidence>
<keyword evidence="7 12" id="KW-0472">Membrane</keyword>
<evidence type="ECO:0000256" key="2">
    <source>
        <dbReference type="ARBA" id="ARBA00022475"/>
    </source>
</evidence>
<dbReference type="SUPFAM" id="SSF103190">
    <property type="entry name" value="Sensory domain-like"/>
    <property type="match status" value="1"/>
</dbReference>
<dbReference type="SMART" id="SM00304">
    <property type="entry name" value="HAMP"/>
    <property type="match status" value="1"/>
</dbReference>
<feature type="coiled-coil region" evidence="11">
    <location>
        <begin position="637"/>
        <end position="664"/>
    </location>
</feature>
<evidence type="ECO:0000259" key="13">
    <source>
        <dbReference type="PROSITE" id="PS50111"/>
    </source>
</evidence>
<name>A0ABS2DF89_9BACI</name>
<dbReference type="CDD" id="cd11386">
    <property type="entry name" value="MCP_signal"/>
    <property type="match status" value="1"/>
</dbReference>
<dbReference type="Proteomes" id="UP001518925">
    <property type="component" value="Unassembled WGS sequence"/>
</dbReference>
<accession>A0ABS2DF89</accession>
<keyword evidence="4" id="KW-0145">Chemotaxis</keyword>
<keyword evidence="16" id="KW-1185">Reference proteome</keyword>
<keyword evidence="6 12" id="KW-1133">Transmembrane helix</keyword>
<dbReference type="PROSITE" id="PS50885">
    <property type="entry name" value="HAMP"/>
    <property type="match status" value="1"/>
</dbReference>
<dbReference type="CDD" id="cd06225">
    <property type="entry name" value="HAMP"/>
    <property type="match status" value="1"/>
</dbReference>
<dbReference type="CDD" id="cd12913">
    <property type="entry name" value="PDC1_MCP_like"/>
    <property type="match status" value="1"/>
</dbReference>
<reference evidence="15 16" key="1">
    <citation type="submission" date="2021-02" db="EMBL/GenBank/DDBJ databases">
        <title>Bacillus sp. RD4P76, an endophyte from a halophyte.</title>
        <authorList>
            <person name="Sun J.-Q."/>
        </authorList>
    </citation>
    <scope>NUCLEOTIDE SEQUENCE [LARGE SCALE GENOMIC DNA]</scope>
    <source>
        <strain evidence="15 16">RD4P76</strain>
    </source>
</reference>
<gene>
    <name evidence="15" type="ORF">JR050_05550</name>
</gene>
<dbReference type="InterPro" id="IPR033479">
    <property type="entry name" value="dCache_1"/>
</dbReference>
<dbReference type="InterPro" id="IPR004089">
    <property type="entry name" value="MCPsignal_dom"/>
</dbReference>
<dbReference type="Pfam" id="PF02743">
    <property type="entry name" value="dCache_1"/>
    <property type="match status" value="1"/>
</dbReference>
<evidence type="ECO:0000256" key="6">
    <source>
        <dbReference type="ARBA" id="ARBA00022989"/>
    </source>
</evidence>
<feature type="domain" description="HAMP" evidence="14">
    <location>
        <begin position="313"/>
        <end position="365"/>
    </location>
</feature>
<dbReference type="SUPFAM" id="SSF58104">
    <property type="entry name" value="Methyl-accepting chemotaxis protein (MCP) signaling domain"/>
    <property type="match status" value="1"/>
</dbReference>
<keyword evidence="11" id="KW-0175">Coiled coil</keyword>
<evidence type="ECO:0000256" key="1">
    <source>
        <dbReference type="ARBA" id="ARBA00004651"/>
    </source>
</evidence>
<protein>
    <submittedName>
        <fullName evidence="15">Methyl-accepting chemotaxis protein</fullName>
    </submittedName>
</protein>
<dbReference type="PROSITE" id="PS50111">
    <property type="entry name" value="CHEMOTAXIS_TRANSDUC_2"/>
    <property type="match status" value="1"/>
</dbReference>
<dbReference type="Pfam" id="PF00015">
    <property type="entry name" value="MCPsignal"/>
    <property type="match status" value="1"/>
</dbReference>
<evidence type="ECO:0000256" key="12">
    <source>
        <dbReference type="SAM" id="Phobius"/>
    </source>
</evidence>
<comment type="subcellular location">
    <subcellularLocation>
        <location evidence="1">Cell membrane</location>
        <topology evidence="1">Multi-pass membrane protein</topology>
    </subcellularLocation>
</comment>
<feature type="transmembrane region" description="Helical" evidence="12">
    <location>
        <begin position="289"/>
        <end position="310"/>
    </location>
</feature>
<evidence type="ECO:0000256" key="11">
    <source>
        <dbReference type="SAM" id="Coils"/>
    </source>
</evidence>
<dbReference type="EMBL" id="JAFELM010000019">
    <property type="protein sequence ID" value="MBM6617138.1"/>
    <property type="molecule type" value="Genomic_DNA"/>
</dbReference>
<organism evidence="15 16">
    <name type="scientific">Bacillus suaedaesalsae</name>
    <dbReference type="NCBI Taxonomy" id="2810349"/>
    <lineage>
        <taxon>Bacteria</taxon>
        <taxon>Bacillati</taxon>
        <taxon>Bacillota</taxon>
        <taxon>Bacilli</taxon>
        <taxon>Bacillales</taxon>
        <taxon>Bacillaceae</taxon>
        <taxon>Bacillus</taxon>
    </lineage>
</organism>
<evidence type="ECO:0000259" key="14">
    <source>
        <dbReference type="PROSITE" id="PS50885"/>
    </source>
</evidence>
<dbReference type="PANTHER" id="PTHR32089">
    <property type="entry name" value="METHYL-ACCEPTING CHEMOTAXIS PROTEIN MCPB"/>
    <property type="match status" value="1"/>
</dbReference>